<dbReference type="AlphaFoldDB" id="A0A4R2IE23"/>
<evidence type="ECO:0000313" key="2">
    <source>
        <dbReference type="Proteomes" id="UP000294862"/>
    </source>
</evidence>
<dbReference type="RefSeq" id="WP_131992422.1">
    <property type="nucleotide sequence ID" value="NZ_SLWQ01000001.1"/>
</dbReference>
<keyword evidence="2" id="KW-1185">Reference proteome</keyword>
<dbReference type="SUPFAM" id="SSF51126">
    <property type="entry name" value="Pectin lyase-like"/>
    <property type="match status" value="1"/>
</dbReference>
<proteinExistence type="predicted"/>
<dbReference type="NCBIfam" id="NF041518">
    <property type="entry name" value="choice_anch_Q"/>
    <property type="match status" value="1"/>
</dbReference>
<evidence type="ECO:0000313" key="1">
    <source>
        <dbReference type="EMBL" id="TCO42893.1"/>
    </source>
</evidence>
<gene>
    <name evidence="1" type="ORF">EV148_101300</name>
</gene>
<accession>A0A4R2IE23</accession>
<organism evidence="1 2">
    <name type="scientific">Dokdonella fugitiva</name>
    <dbReference type="NCBI Taxonomy" id="328517"/>
    <lineage>
        <taxon>Bacteria</taxon>
        <taxon>Pseudomonadati</taxon>
        <taxon>Pseudomonadota</taxon>
        <taxon>Gammaproteobacteria</taxon>
        <taxon>Lysobacterales</taxon>
        <taxon>Rhodanobacteraceae</taxon>
        <taxon>Dokdonella</taxon>
    </lineage>
</organism>
<sequence length="452" mass="44991">MLSLGAVAGATAIADPPAPAERAASPDGANFTLTNCNDSGAGSLRQAMLDAHNNTTIDFSQLACSTITLTSGALIDPNTDSLKLVAPVRVAGGKPQPSVTIDAGTHSRVIEHRSGGSLEITGLTLKRGRTTNAKGGCLYAKGRVTLTATVVSGCTAESTGSDAALGGGIWSDDQVDLVSSTVTGNTALAHGSTGYAYGGGVFSPYAFTAAFSSITGNTATGFGYGGGVGVLGPVQLRSSLVSGNTAAYGGGLGLFGGLYVGSGDLVIVDSTIAFNHATGFAAAIEASADLAIYNSTIAGNTGVRADHANGIVVQGSHTLKLVSTIVARNMPGGDIGGASSISGDHDLIGQASVAVPPGTLSGDPLFAAFADWGGQTMTMPLQPGSPAIDAGANPLALACDQRGGTWAGPYAMSGLYPRRIGAQVDIGAVELGSTDVIYVSGFEEPDERCYPA</sequence>
<dbReference type="EMBL" id="SLWQ01000001">
    <property type="protein sequence ID" value="TCO42893.1"/>
    <property type="molecule type" value="Genomic_DNA"/>
</dbReference>
<dbReference type="InterPro" id="IPR011050">
    <property type="entry name" value="Pectin_lyase_fold/virulence"/>
</dbReference>
<reference evidence="1 2" key="1">
    <citation type="journal article" date="2015" name="Stand. Genomic Sci.">
        <title>Genomic Encyclopedia of Bacterial and Archaeal Type Strains, Phase III: the genomes of soil and plant-associated and newly described type strains.</title>
        <authorList>
            <person name="Whitman W.B."/>
            <person name="Woyke T."/>
            <person name="Klenk H.P."/>
            <person name="Zhou Y."/>
            <person name="Lilburn T.G."/>
            <person name="Beck B.J."/>
            <person name="De Vos P."/>
            <person name="Vandamme P."/>
            <person name="Eisen J.A."/>
            <person name="Garrity G."/>
            <person name="Hugenholtz P."/>
            <person name="Kyrpides N.C."/>
        </authorList>
    </citation>
    <scope>NUCLEOTIDE SEQUENCE [LARGE SCALE GENOMIC DNA]</scope>
    <source>
        <strain evidence="1 2">A3</strain>
    </source>
</reference>
<dbReference type="OrthoDB" id="5956784at2"/>
<name>A0A4R2IE23_9GAMM</name>
<protein>
    <submittedName>
        <fullName evidence="1">Uncharacterized protein</fullName>
    </submittedName>
</protein>
<comment type="caution">
    <text evidence="1">The sequence shown here is derived from an EMBL/GenBank/DDBJ whole genome shotgun (WGS) entry which is preliminary data.</text>
</comment>
<dbReference type="Proteomes" id="UP000294862">
    <property type="component" value="Unassembled WGS sequence"/>
</dbReference>
<dbReference type="InterPro" id="IPR059226">
    <property type="entry name" value="Choice_anch_Q_dom"/>
</dbReference>